<organism evidence="8 9">
    <name type="scientific">Pseudolactococcus laudensis</name>
    <dbReference type="NCBI Taxonomy" id="1494461"/>
    <lineage>
        <taxon>Bacteria</taxon>
        <taxon>Bacillati</taxon>
        <taxon>Bacillota</taxon>
        <taxon>Bacilli</taxon>
        <taxon>Lactobacillales</taxon>
        <taxon>Streptococcaceae</taxon>
        <taxon>Pseudolactococcus</taxon>
    </lineage>
</organism>
<feature type="transmembrane region" description="Helical" evidence="7">
    <location>
        <begin position="15"/>
        <end position="39"/>
    </location>
</feature>
<evidence type="ECO:0000256" key="1">
    <source>
        <dbReference type="ARBA" id="ARBA00004651"/>
    </source>
</evidence>
<dbReference type="GeneID" id="303195889"/>
<evidence type="ECO:0000313" key="9">
    <source>
        <dbReference type="Proteomes" id="UP000530186"/>
    </source>
</evidence>
<evidence type="ECO:0000256" key="2">
    <source>
        <dbReference type="ARBA" id="ARBA00006386"/>
    </source>
</evidence>
<evidence type="ECO:0000256" key="5">
    <source>
        <dbReference type="ARBA" id="ARBA00022989"/>
    </source>
</evidence>
<gene>
    <name evidence="8" type="ORF">HZR21_10210</name>
</gene>
<dbReference type="PANTHER" id="PTHR34184:SF4">
    <property type="entry name" value="UPF0718 PROTEIN YCGR"/>
    <property type="match status" value="1"/>
</dbReference>
<keyword evidence="4 7" id="KW-0812">Transmembrane</keyword>
<keyword evidence="6 7" id="KW-0472">Membrane</keyword>
<dbReference type="InterPro" id="IPR052923">
    <property type="entry name" value="UPF0718"/>
</dbReference>
<keyword evidence="3" id="KW-1003">Cell membrane</keyword>
<accession>A0A7V8N2M5</accession>
<name>A0A7V8N2M5_9LACT</name>
<comment type="caution">
    <text evidence="8">The sequence shown here is derived from an EMBL/GenBank/DDBJ whole genome shotgun (WGS) entry which is preliminary data.</text>
</comment>
<feature type="transmembrane region" description="Helical" evidence="7">
    <location>
        <begin position="123"/>
        <end position="143"/>
    </location>
</feature>
<evidence type="ECO:0000256" key="3">
    <source>
        <dbReference type="ARBA" id="ARBA00022475"/>
    </source>
</evidence>
<keyword evidence="5 7" id="KW-1133">Transmembrane helix</keyword>
<dbReference type="PANTHER" id="PTHR34184">
    <property type="entry name" value="UPF0718 PROTEIN YCGR"/>
    <property type="match status" value="1"/>
</dbReference>
<dbReference type="AlphaFoldDB" id="A0A7V8N2M5"/>
<comment type="subcellular location">
    <subcellularLocation>
        <location evidence="1">Cell membrane</location>
        <topology evidence="1">Multi-pass membrane protein</topology>
    </subcellularLocation>
</comment>
<keyword evidence="9" id="KW-1185">Reference proteome</keyword>
<feature type="transmembrane region" description="Helical" evidence="7">
    <location>
        <begin position="60"/>
        <end position="81"/>
    </location>
</feature>
<reference evidence="8 9" key="1">
    <citation type="submission" date="2020-07" db="EMBL/GenBank/DDBJ databases">
        <authorList>
            <person name="Hilgarth M."/>
            <person name="Werum V."/>
            <person name="Vogel R.F."/>
        </authorList>
    </citation>
    <scope>NUCLEOTIDE SEQUENCE [LARGE SCALE GENOMIC DNA]</scope>
    <source>
        <strain evidence="8 9">DSM 28961</strain>
    </source>
</reference>
<evidence type="ECO:0000256" key="6">
    <source>
        <dbReference type="ARBA" id="ARBA00023136"/>
    </source>
</evidence>
<evidence type="ECO:0000256" key="4">
    <source>
        <dbReference type="ARBA" id="ARBA00022692"/>
    </source>
</evidence>
<dbReference type="Proteomes" id="UP000530186">
    <property type="component" value="Unassembled WGS sequence"/>
</dbReference>
<protein>
    <submittedName>
        <fullName evidence="8">Permease</fullName>
    </submittedName>
</protein>
<evidence type="ECO:0000256" key="7">
    <source>
        <dbReference type="SAM" id="Phobius"/>
    </source>
</evidence>
<feature type="transmembrane region" description="Helical" evidence="7">
    <location>
        <begin position="238"/>
        <end position="259"/>
    </location>
</feature>
<feature type="transmembrane region" description="Helical" evidence="7">
    <location>
        <begin position="93"/>
        <end position="116"/>
    </location>
</feature>
<dbReference type="Pfam" id="PF03773">
    <property type="entry name" value="ArsP_1"/>
    <property type="match status" value="1"/>
</dbReference>
<dbReference type="EMBL" id="JACBNY010000027">
    <property type="protein sequence ID" value="MBA0017469.1"/>
    <property type="molecule type" value="Genomic_DNA"/>
</dbReference>
<dbReference type="InterPro" id="IPR005524">
    <property type="entry name" value="DUF318"/>
</dbReference>
<feature type="transmembrane region" description="Helical" evidence="7">
    <location>
        <begin position="216"/>
        <end position="232"/>
    </location>
</feature>
<evidence type="ECO:0000313" key="8">
    <source>
        <dbReference type="EMBL" id="MBA0017469.1"/>
    </source>
</evidence>
<dbReference type="GO" id="GO:0005886">
    <property type="term" value="C:plasma membrane"/>
    <property type="evidence" value="ECO:0007669"/>
    <property type="project" value="UniProtKB-SubCell"/>
</dbReference>
<sequence>MPMISHLPDALSQLAAIFLSIIIEALPFVLFGCLISGIIETYLSPELVNRFLPKNRFWRVIVGIVAGFFFTSCECGIVPIVNRFLEKKVPAYTGIPFLIAAPMINPVVLLATFIAFGNSFKFAFLRLGGAMVMALIVGLLLAYRLDEPILLDRARVDEHEHPIAKQSRLQKFWSALSHAVDEFFDTGRYLIFGSLVASSIQVFVPTKLLTTVTHTPLLGIIVMMVFAFLLSLCSEADAFIGASLISLFGPAPILAFLLYGPVIDMKNLLMMSAYFKPKFIVRYVVVISVLVLTISLGVSFL</sequence>
<comment type="similarity">
    <text evidence="2">Belongs to the UPF0718 family.</text>
</comment>
<dbReference type="RefSeq" id="WP_180747559.1">
    <property type="nucleotide sequence ID" value="NZ_CBCRWQ010000031.1"/>
</dbReference>
<feature type="transmembrane region" description="Helical" evidence="7">
    <location>
        <begin position="280"/>
        <end position="300"/>
    </location>
</feature>
<proteinExistence type="inferred from homology"/>